<feature type="region of interest" description="Disordered" evidence="1">
    <location>
        <begin position="682"/>
        <end position="704"/>
    </location>
</feature>
<dbReference type="EMBL" id="SPDQ01000015">
    <property type="protein sequence ID" value="TFH79949.1"/>
    <property type="molecule type" value="Genomic_DNA"/>
</dbReference>
<evidence type="ECO:0000313" key="3">
    <source>
        <dbReference type="Proteomes" id="UP000297555"/>
    </source>
</evidence>
<sequence>MTLSRERQSLEGFIDQEQAIFQSLPITTPWESTLWSVERWLPQRLKQQSITFETQRQSLEKNGYSAPPKAALPLDFQDFCKALIVYLQRTRSLKFSMVAAYNIAIRRLYNPLFERGVSDPTQLTRGDFDRVVGFLRESGYKNLYDAISHLQVIADTIDNLQLTEIAIHFEHNAKPEKTRHDYISLHDPDRAVKQRKSDDRLPSREAMEAYALCSNHPLSEGEEILLRVIDLLIATGQRGNEVAVIPYDCWVERPIKGTTGEVVVDANGKPLVECGIRYFAEKQFQSRVHWLAESDVPLARRAVERLKVLTQEQRQIAMWQEANPGRIWEYQPQTVMTENQVLRWLGFSDEQSAARNLYLYLSRNGIDPYDDETNYKPREARRRRYLAGKIEQLLTPALRGHEVLTENLGGMPRVVLRTSETLAISFDGQFRLGGREANVFRAIPRRVTLRDINHALGSDDKYASIFSRRSLTESDGTPIRLTSHQPRHWRNTIYHLTGMSDVQQALALGRKRLDQNVYYQHTSIEENTDAHQDFLEFNSHRERIDFLHAGIRDRRIQGALTDSYHALLVNKGTTTAEAFLTVHATALHVTPFGGCVHDFSQAPCPKHLQCWNNCSHLHLLGTPSERKNLQQQAERLSQAILIMRDAGEGEAGSDVWLADQEHKLNNLQAALSSDAGVSPYQVFPSGHPVTIPETSERHSSVSDD</sequence>
<dbReference type="AlphaFoldDB" id="A0A4Y8VHR5"/>
<comment type="caution">
    <text evidence="2">The sequence shown here is derived from an EMBL/GenBank/DDBJ whole genome shotgun (WGS) entry which is preliminary data.</text>
</comment>
<dbReference type="OrthoDB" id="6725579at2"/>
<name>A0A4Y8VHR5_9PSED</name>
<evidence type="ECO:0008006" key="4">
    <source>
        <dbReference type="Google" id="ProtNLM"/>
    </source>
</evidence>
<accession>A0A4Y8VHR5</accession>
<evidence type="ECO:0000256" key="1">
    <source>
        <dbReference type="SAM" id="MobiDB-lite"/>
    </source>
</evidence>
<proteinExistence type="predicted"/>
<dbReference type="Proteomes" id="UP000297555">
    <property type="component" value="Unassembled WGS sequence"/>
</dbReference>
<gene>
    <name evidence="2" type="ORF">E4J90_14840</name>
</gene>
<protein>
    <recommendedName>
        <fullName evidence="4">Integrase</fullName>
    </recommendedName>
</protein>
<reference evidence="2 3" key="1">
    <citation type="submission" date="2019-03" db="EMBL/GenBank/DDBJ databases">
        <title>Draft genome sequence of humic substances-degrading Pseudomonas kribbensis CHA-19 from forest soil.</title>
        <authorList>
            <person name="Kim D."/>
        </authorList>
    </citation>
    <scope>NUCLEOTIDE SEQUENCE [LARGE SCALE GENOMIC DNA]</scope>
    <source>
        <strain evidence="2 3">CHA-19</strain>
    </source>
</reference>
<organism evidence="2 3">
    <name type="scientific">Pseudomonas kribbensis</name>
    <dbReference type="NCBI Taxonomy" id="1628086"/>
    <lineage>
        <taxon>Bacteria</taxon>
        <taxon>Pseudomonadati</taxon>
        <taxon>Pseudomonadota</taxon>
        <taxon>Gammaproteobacteria</taxon>
        <taxon>Pseudomonadales</taxon>
        <taxon>Pseudomonadaceae</taxon>
        <taxon>Pseudomonas</taxon>
    </lineage>
</organism>
<evidence type="ECO:0000313" key="2">
    <source>
        <dbReference type="EMBL" id="TFH79949.1"/>
    </source>
</evidence>
<dbReference type="RefSeq" id="WP_134826947.1">
    <property type="nucleotide sequence ID" value="NZ_SPDQ01000015.1"/>
</dbReference>
<feature type="compositionally biased region" description="Basic and acidic residues" evidence="1">
    <location>
        <begin position="694"/>
        <end position="704"/>
    </location>
</feature>